<dbReference type="InterPro" id="IPR046700">
    <property type="entry name" value="DUF6570"/>
</dbReference>
<feature type="compositionally biased region" description="Low complexity" evidence="1">
    <location>
        <begin position="161"/>
        <end position="175"/>
    </location>
</feature>
<feature type="region of interest" description="Disordered" evidence="1">
    <location>
        <begin position="132"/>
        <end position="175"/>
    </location>
</feature>
<dbReference type="AlphaFoldDB" id="A0A1X7VHC4"/>
<proteinExistence type="predicted"/>
<feature type="domain" description="DUF6570" evidence="2">
    <location>
        <begin position="168"/>
        <end position="216"/>
    </location>
</feature>
<evidence type="ECO:0000313" key="3">
    <source>
        <dbReference type="EnsemblMetazoa" id="Aqu2.1.38872_001"/>
    </source>
</evidence>
<evidence type="ECO:0000256" key="1">
    <source>
        <dbReference type="SAM" id="MobiDB-lite"/>
    </source>
</evidence>
<accession>A0A1X7VHC4</accession>
<dbReference type="Pfam" id="PF20209">
    <property type="entry name" value="DUF6570"/>
    <property type="match status" value="1"/>
</dbReference>
<dbReference type="EnsemblMetazoa" id="Aqu2.1.38872_001">
    <property type="protein sequence ID" value="Aqu2.1.38872_001"/>
    <property type="gene ID" value="Aqu2.1.38872"/>
</dbReference>
<organism evidence="3">
    <name type="scientific">Amphimedon queenslandica</name>
    <name type="common">Sponge</name>
    <dbReference type="NCBI Taxonomy" id="400682"/>
    <lineage>
        <taxon>Eukaryota</taxon>
        <taxon>Metazoa</taxon>
        <taxon>Porifera</taxon>
        <taxon>Demospongiae</taxon>
        <taxon>Heteroscleromorpha</taxon>
        <taxon>Haplosclerida</taxon>
        <taxon>Niphatidae</taxon>
        <taxon>Amphimedon</taxon>
    </lineage>
</organism>
<name>A0A1X7VHC4_AMPQE</name>
<protein>
    <recommendedName>
        <fullName evidence="2">DUF6570 domain-containing protein</fullName>
    </recommendedName>
</protein>
<dbReference type="InParanoid" id="A0A1X7VHC4"/>
<reference evidence="3" key="1">
    <citation type="submission" date="2017-05" db="UniProtKB">
        <authorList>
            <consortium name="EnsemblMetazoa"/>
        </authorList>
    </citation>
    <scope>IDENTIFICATION</scope>
</reference>
<evidence type="ECO:0000259" key="2">
    <source>
        <dbReference type="Pfam" id="PF20209"/>
    </source>
</evidence>
<sequence>MSEAQGEALVDDQRLRSQQQCANELEAQREVRLSDTNESKLEREVRLLDLRQRDRERRDSETEEQRAQRNERMIQYAKQLSANQTCPAPSPESIRLHQLSQKDRKISKRNTTISDQQMLCMPLNSDGVVLVKPPQGTNATVSVPPGDQTASTSSRPESDRASTSTNSACANTTQSRTSTSTRTLFVVRKPLVVDALRWLKDNNTLYSDVNIDESVINDCYDSNNEPENSTSIDPPQFKCSVVRTDHTLPNLETIDFIPNGSYNNQVHQLP</sequence>
<feature type="region of interest" description="Disordered" evidence="1">
    <location>
        <begin position="82"/>
        <end position="107"/>
    </location>
</feature>